<accession>A0A1D1UF71</accession>
<evidence type="ECO:0000313" key="2">
    <source>
        <dbReference type="EMBL" id="GAU87180.1"/>
    </source>
</evidence>
<gene>
    <name evidence="2" type="primary">RvY_00070-1</name>
    <name evidence="2" type="synonym">RvY_00070.1</name>
    <name evidence="2" type="ORF">RvY_00070</name>
</gene>
<feature type="region of interest" description="Disordered" evidence="1">
    <location>
        <begin position="114"/>
        <end position="134"/>
    </location>
</feature>
<dbReference type="EMBL" id="BDGG01000001">
    <property type="protein sequence ID" value="GAU87180.1"/>
    <property type="molecule type" value="Genomic_DNA"/>
</dbReference>
<evidence type="ECO:0000256" key="1">
    <source>
        <dbReference type="SAM" id="MobiDB-lite"/>
    </source>
</evidence>
<keyword evidence="3" id="KW-1185">Reference proteome</keyword>
<organism evidence="2 3">
    <name type="scientific">Ramazzottius varieornatus</name>
    <name type="common">Water bear</name>
    <name type="synonym">Tardigrade</name>
    <dbReference type="NCBI Taxonomy" id="947166"/>
    <lineage>
        <taxon>Eukaryota</taxon>
        <taxon>Metazoa</taxon>
        <taxon>Ecdysozoa</taxon>
        <taxon>Tardigrada</taxon>
        <taxon>Eutardigrada</taxon>
        <taxon>Parachela</taxon>
        <taxon>Hypsibioidea</taxon>
        <taxon>Ramazzottiidae</taxon>
        <taxon>Ramazzottius</taxon>
    </lineage>
</organism>
<comment type="caution">
    <text evidence="2">The sequence shown here is derived from an EMBL/GenBank/DDBJ whole genome shotgun (WGS) entry which is preliminary data.</text>
</comment>
<evidence type="ECO:0000313" key="3">
    <source>
        <dbReference type="Proteomes" id="UP000186922"/>
    </source>
</evidence>
<dbReference type="AlphaFoldDB" id="A0A1D1UF71"/>
<name>A0A1D1UF71_RAMVA</name>
<dbReference type="OrthoDB" id="10443453at2759"/>
<reference evidence="2 3" key="1">
    <citation type="journal article" date="2016" name="Nat. Commun.">
        <title>Extremotolerant tardigrade genome and improved radiotolerance of human cultured cells by tardigrade-unique protein.</title>
        <authorList>
            <person name="Hashimoto T."/>
            <person name="Horikawa D.D."/>
            <person name="Saito Y."/>
            <person name="Kuwahara H."/>
            <person name="Kozuka-Hata H."/>
            <person name="Shin-I T."/>
            <person name="Minakuchi Y."/>
            <person name="Ohishi K."/>
            <person name="Motoyama A."/>
            <person name="Aizu T."/>
            <person name="Enomoto A."/>
            <person name="Kondo K."/>
            <person name="Tanaka S."/>
            <person name="Hara Y."/>
            <person name="Koshikawa S."/>
            <person name="Sagara H."/>
            <person name="Miura T."/>
            <person name="Yokobori S."/>
            <person name="Miyagawa K."/>
            <person name="Suzuki Y."/>
            <person name="Kubo T."/>
            <person name="Oyama M."/>
            <person name="Kohara Y."/>
            <person name="Fujiyama A."/>
            <person name="Arakawa K."/>
            <person name="Katayama T."/>
            <person name="Toyoda A."/>
            <person name="Kunieda T."/>
        </authorList>
    </citation>
    <scope>NUCLEOTIDE SEQUENCE [LARGE SCALE GENOMIC DNA]</scope>
    <source>
        <strain evidence="2 3">YOKOZUNA-1</strain>
    </source>
</reference>
<protein>
    <submittedName>
        <fullName evidence="2">Uncharacterized protein</fullName>
    </submittedName>
</protein>
<sequence>MLTLFKPEKWTSVNDFEAAAFVLFQLSLVGHTDYQRVKILAHPYCVREHWSELMTAVSEVHGTLWMHTLDRLVGEEHAEQREDFAKELLSRIKYALQHPMINMELWESGTNFNNDQDDVDKCQPEPPVQPQHNQPESSVLVSFLEQAFEFFQHNSQGDFARICHSMLKLVPTDQQAAFNSHHLVMFAEMFDKQTDSDRGVAHSLATVLAGLLYADDVDKLACAGNFGPKLIRFLDKHLQAPDLLCMLATALSQIPLYMSRVGCLTQQLTDVPALFRCAFAHFWEWPTLMPLVMCILQAVSTMPVTDVARTPLVPLLMLTIHCHVDFPCEINLALRMLRRLIQKSDLGACMVIRFPVGGALYSPVDTFLRILELHGNKNSLRREIALITVRLWSTERFFAILMQDGWLKIFAALMSASRQQKGITKLLKQCLADRNLVIIDNKIYRISKEPFIKSAEYFDS</sequence>
<dbReference type="Proteomes" id="UP000186922">
    <property type="component" value="Unassembled WGS sequence"/>
</dbReference>
<proteinExistence type="predicted"/>